<feature type="signal peptide" evidence="7">
    <location>
        <begin position="1"/>
        <end position="19"/>
    </location>
</feature>
<dbReference type="Pfam" id="PF00067">
    <property type="entry name" value="p450"/>
    <property type="match status" value="1"/>
</dbReference>
<comment type="caution">
    <text evidence="8">The sequence shown here is derived from an EMBL/GenBank/DDBJ whole genome shotgun (WGS) entry which is preliminary data.</text>
</comment>
<dbReference type="Gene3D" id="1.10.630.10">
    <property type="entry name" value="Cytochrome P450"/>
    <property type="match status" value="1"/>
</dbReference>
<name>A0A438JSJ1_VITVI</name>
<dbReference type="GO" id="GO:0020037">
    <property type="term" value="F:heme binding"/>
    <property type="evidence" value="ECO:0007669"/>
    <property type="project" value="InterPro"/>
</dbReference>
<evidence type="ECO:0000256" key="1">
    <source>
        <dbReference type="ARBA" id="ARBA00010617"/>
    </source>
</evidence>
<comment type="cofactor">
    <cofactor evidence="5">
        <name>heme</name>
        <dbReference type="ChEBI" id="CHEBI:30413"/>
    </cofactor>
</comment>
<protein>
    <submittedName>
        <fullName evidence="8">Cytochrome P450 76A2</fullName>
    </submittedName>
</protein>
<keyword evidence="5 6" id="KW-0349">Heme</keyword>
<evidence type="ECO:0000313" key="8">
    <source>
        <dbReference type="EMBL" id="RVX11932.1"/>
    </source>
</evidence>
<evidence type="ECO:0000256" key="6">
    <source>
        <dbReference type="RuleBase" id="RU000461"/>
    </source>
</evidence>
<dbReference type="CDD" id="cd11073">
    <property type="entry name" value="CYP76-like"/>
    <property type="match status" value="1"/>
</dbReference>
<dbReference type="PANTHER" id="PTHR47950:SF15">
    <property type="entry name" value="CYTOCHROME P450"/>
    <property type="match status" value="1"/>
</dbReference>
<dbReference type="InterPro" id="IPR036396">
    <property type="entry name" value="Cyt_P450_sf"/>
</dbReference>
<dbReference type="GO" id="GO:0004497">
    <property type="term" value="F:monooxygenase activity"/>
    <property type="evidence" value="ECO:0007669"/>
    <property type="project" value="UniProtKB-KW"/>
</dbReference>
<dbReference type="PRINTS" id="PR00463">
    <property type="entry name" value="EP450I"/>
</dbReference>
<dbReference type="InterPro" id="IPR002401">
    <property type="entry name" value="Cyt_P450_E_grp-I"/>
</dbReference>
<proteinExistence type="inferred from homology"/>
<keyword evidence="4 5" id="KW-0408">Iron</keyword>
<comment type="similarity">
    <text evidence="1 6">Belongs to the cytochrome P450 family.</text>
</comment>
<dbReference type="OrthoDB" id="1055148at2759"/>
<feature type="chain" id="PRO_5019565651" evidence="7">
    <location>
        <begin position="20"/>
        <end position="511"/>
    </location>
</feature>
<evidence type="ECO:0000256" key="3">
    <source>
        <dbReference type="ARBA" id="ARBA00023002"/>
    </source>
</evidence>
<dbReference type="GO" id="GO:0005506">
    <property type="term" value="F:iron ion binding"/>
    <property type="evidence" value="ECO:0007669"/>
    <property type="project" value="InterPro"/>
</dbReference>
<organism evidence="8 9">
    <name type="scientific">Vitis vinifera</name>
    <name type="common">Grape</name>
    <dbReference type="NCBI Taxonomy" id="29760"/>
    <lineage>
        <taxon>Eukaryota</taxon>
        <taxon>Viridiplantae</taxon>
        <taxon>Streptophyta</taxon>
        <taxon>Embryophyta</taxon>
        <taxon>Tracheophyta</taxon>
        <taxon>Spermatophyta</taxon>
        <taxon>Magnoliopsida</taxon>
        <taxon>eudicotyledons</taxon>
        <taxon>Gunneridae</taxon>
        <taxon>Pentapetalae</taxon>
        <taxon>rosids</taxon>
        <taxon>Vitales</taxon>
        <taxon>Vitaceae</taxon>
        <taxon>Viteae</taxon>
        <taxon>Vitis</taxon>
    </lineage>
</organism>
<keyword evidence="3 6" id="KW-0560">Oxidoreductase</keyword>
<dbReference type="PANTHER" id="PTHR47950">
    <property type="entry name" value="CYTOCHROME P450, FAMILY 76, SUBFAMILY C, POLYPEPTIDE 5-RELATED"/>
    <property type="match status" value="1"/>
</dbReference>
<evidence type="ECO:0000256" key="4">
    <source>
        <dbReference type="ARBA" id="ARBA00023004"/>
    </source>
</evidence>
<evidence type="ECO:0000256" key="2">
    <source>
        <dbReference type="ARBA" id="ARBA00022723"/>
    </source>
</evidence>
<dbReference type="EMBL" id="QGNW01000029">
    <property type="protein sequence ID" value="RVX11932.1"/>
    <property type="molecule type" value="Genomic_DNA"/>
</dbReference>
<keyword evidence="7" id="KW-0732">Signal</keyword>
<dbReference type="SUPFAM" id="SSF48264">
    <property type="entry name" value="Cytochrome P450"/>
    <property type="match status" value="1"/>
</dbReference>
<evidence type="ECO:0000256" key="5">
    <source>
        <dbReference type="PIRSR" id="PIRSR602401-1"/>
    </source>
</evidence>
<gene>
    <name evidence="8" type="primary">CYP76A2_5</name>
    <name evidence="8" type="ORF">CK203_009502</name>
</gene>
<feature type="binding site" description="axial binding residue" evidence="5">
    <location>
        <position position="449"/>
    </location>
    <ligand>
        <name>heme</name>
        <dbReference type="ChEBI" id="CHEBI:30413"/>
    </ligand>
    <ligandPart>
        <name>Fe</name>
        <dbReference type="ChEBI" id="CHEBI:18248"/>
    </ligandPart>
</feature>
<dbReference type="KEGG" id="vvi:100249522"/>
<dbReference type="InterPro" id="IPR001128">
    <property type="entry name" value="Cyt_P450"/>
</dbReference>
<dbReference type="PRINTS" id="PR00385">
    <property type="entry name" value="P450"/>
</dbReference>
<dbReference type="GO" id="GO:0016705">
    <property type="term" value="F:oxidoreductase activity, acting on paired donors, with incorporation or reduction of molecular oxygen"/>
    <property type="evidence" value="ECO:0007669"/>
    <property type="project" value="InterPro"/>
</dbReference>
<accession>A0A438JSJ1</accession>
<evidence type="ECO:0000313" key="9">
    <source>
        <dbReference type="Proteomes" id="UP000288805"/>
    </source>
</evidence>
<dbReference type="FunFam" id="1.10.630.10:FF:000007">
    <property type="entry name" value="Cytochrome P450 76C4"/>
    <property type="match status" value="1"/>
</dbReference>
<keyword evidence="6" id="KW-0503">Monooxygenase</keyword>
<dbReference type="AlphaFoldDB" id="A0A438JSJ1"/>
<reference evidence="8 9" key="1">
    <citation type="journal article" date="2018" name="PLoS Genet.">
        <title>Population sequencing reveals clonal diversity and ancestral inbreeding in the grapevine cultivar Chardonnay.</title>
        <authorList>
            <person name="Roach M.J."/>
            <person name="Johnson D.L."/>
            <person name="Bohlmann J."/>
            <person name="van Vuuren H.J."/>
            <person name="Jones S.J."/>
            <person name="Pretorius I.S."/>
            <person name="Schmidt S.A."/>
            <person name="Borneman A.R."/>
        </authorList>
    </citation>
    <scope>NUCLEOTIDE SEQUENCE [LARGE SCALE GENOMIC DNA]</scope>
    <source>
        <strain evidence="9">cv. Chardonnay</strain>
        <tissue evidence="8">Leaf</tissue>
    </source>
</reference>
<dbReference type="InterPro" id="IPR017972">
    <property type="entry name" value="Cyt_P450_CS"/>
</dbReference>
<keyword evidence="2 5" id="KW-0479">Metal-binding</keyword>
<dbReference type="SMR" id="A0A438JSJ1"/>
<evidence type="ECO:0000256" key="7">
    <source>
        <dbReference type="SAM" id="SignalP"/>
    </source>
</evidence>
<sequence length="511" mass="58743">MSSLLWWSAFFSAALLVLLRRIKPRKGSTKLRPPGPQGWPILGNIFDLGTMPHQTLYRLRSQYGPVLWLQLGAINTVVIQSAKVAAELFKNHDLPFSDRKVPCALTALNYNQGSMAMSNYGTYWRTLRKVCSSELLVIKRINEMAPLRHKCVDRMIQWIEDDATMARVQGGSGEVEVSHLVFCVAFNLIANLMLSRDFFDMKPKEGNEFYDAMNKIMELAGKPNTADFFPFLKWLDPQGIKRNMVRELGRAMDIIAGFVKERVEERQTGIEKEKRDFLDVLLEYRRDGKEGSEKLSERNMNIIILEMFFGGTETTSSTIEWAMTELLRKPKSMRKVKEELDRVVGPDRKVEESDIDELLYLQAVVKETLRLHPALPLLIPRNALQDTNFMGYFIPQNTQVFVNAWSIGRDPEAWHKPLSFKPRRFLGSDIDYKGQNFELIPFGSGRRMCIGMPFAHKVVPFVLASLLHCFDWELGSNLTPETIDMNERVGLTLRKLVPLKAIPRKRIVRDR</sequence>
<dbReference type="Proteomes" id="UP000288805">
    <property type="component" value="Unassembled WGS sequence"/>
</dbReference>
<dbReference type="PROSITE" id="PS00086">
    <property type="entry name" value="CYTOCHROME_P450"/>
    <property type="match status" value="1"/>
</dbReference>